<dbReference type="PANTHER" id="PTHR23084">
    <property type="entry name" value="PHOSPHATIDYLINOSITOL-4-PHOSPHATE 5-KINASE RELATED"/>
    <property type="match status" value="1"/>
</dbReference>
<evidence type="ECO:0000256" key="1">
    <source>
        <dbReference type="ARBA" id="ARBA00022737"/>
    </source>
</evidence>
<dbReference type="Proteomes" id="UP000006339">
    <property type="component" value="Unassembled WGS sequence"/>
</dbReference>
<dbReference type="PANTHER" id="PTHR23084:SF263">
    <property type="entry name" value="MORN REPEAT-CONTAINING PROTEIN 1"/>
    <property type="match status" value="1"/>
</dbReference>
<sequence length="277" mass="31559">MKSINITIILFIIFSSPIFAEEKTRVCIEGDCQNGKGKLQNEEGVIGEGNFKNGKFHGLIKVYEANNLERISTMYFINGKIDTSKLVYSWFDNGDHYEGFFNSEMDPHGKGKLTYLDGSVQCVYEGSFVNGKKHGQGKIKCEDGTAESGEWKNDRKYFTVELDFVCRSVERVDKWEGGTVNGKLKFRIMRNANDLKTKLSKWDGIQVGDDWNGYTIAEAEYNDKNVIATFLLFIPSEMDKDFDKLVARKRDIHVQGRAIGVAHAEKRYPVIFIDKVQ</sequence>
<accession>A0A828Y7J0</accession>
<keyword evidence="3" id="KW-1185">Reference proteome</keyword>
<name>A0A828Y7J0_9LEPT</name>
<evidence type="ECO:0000313" key="3">
    <source>
        <dbReference type="Proteomes" id="UP000006339"/>
    </source>
</evidence>
<gene>
    <name evidence="2" type="ORF">LEP1GSC131_2043</name>
</gene>
<evidence type="ECO:0000313" key="2">
    <source>
        <dbReference type="EMBL" id="EKO51350.1"/>
    </source>
</evidence>
<dbReference type="InterPro" id="IPR003409">
    <property type="entry name" value="MORN"/>
</dbReference>
<organism evidence="2 3">
    <name type="scientific">Leptospira kirschneri str. 200802841</name>
    <dbReference type="NCBI Taxonomy" id="1193047"/>
    <lineage>
        <taxon>Bacteria</taxon>
        <taxon>Pseudomonadati</taxon>
        <taxon>Spirochaetota</taxon>
        <taxon>Spirochaetia</taxon>
        <taxon>Leptospirales</taxon>
        <taxon>Leptospiraceae</taxon>
        <taxon>Leptospira</taxon>
    </lineage>
</organism>
<dbReference type="RefSeq" id="WP_004770610.1">
    <property type="nucleotide sequence ID" value="NZ_AKWH02000041.1"/>
</dbReference>
<dbReference type="Pfam" id="PF02493">
    <property type="entry name" value="MORN"/>
    <property type="match status" value="3"/>
</dbReference>
<proteinExistence type="predicted"/>
<dbReference type="SUPFAM" id="SSF82185">
    <property type="entry name" value="Histone H3 K4-specific methyltransferase SET7/9 N-terminal domain"/>
    <property type="match status" value="2"/>
</dbReference>
<reference evidence="2" key="1">
    <citation type="submission" date="2012-10" db="EMBL/GenBank/DDBJ databases">
        <authorList>
            <person name="Harkins D.M."/>
            <person name="Durkin A.S."/>
            <person name="Brinkac L.M."/>
            <person name="Selengut J.D."/>
            <person name="Sanka R."/>
            <person name="DePew J."/>
            <person name="Purushe J."/>
            <person name="Picardeau M."/>
            <person name="Werts C."/>
            <person name="Goarant C."/>
            <person name="Vinetz J.M."/>
            <person name="Sutton G.G."/>
            <person name="Nelson W.C."/>
            <person name="Fouts D.E."/>
        </authorList>
    </citation>
    <scope>NUCLEOTIDE SEQUENCE [LARGE SCALE GENOMIC DNA]</scope>
    <source>
        <strain evidence="2">200802841</strain>
    </source>
</reference>
<dbReference type="Gene3D" id="2.20.110.10">
    <property type="entry name" value="Histone H3 K4-specific methyltransferase SET7/9 N-terminal domain"/>
    <property type="match status" value="2"/>
</dbReference>
<comment type="caution">
    <text evidence="2">The sequence shown here is derived from an EMBL/GenBank/DDBJ whole genome shotgun (WGS) entry which is preliminary data.</text>
</comment>
<dbReference type="EMBL" id="AKWH02000041">
    <property type="protein sequence ID" value="EKO51350.1"/>
    <property type="molecule type" value="Genomic_DNA"/>
</dbReference>
<dbReference type="AlphaFoldDB" id="A0A828Y7J0"/>
<keyword evidence="1" id="KW-0677">Repeat</keyword>
<dbReference type="SMART" id="SM00698">
    <property type="entry name" value="MORN"/>
    <property type="match status" value="2"/>
</dbReference>
<protein>
    <submittedName>
        <fullName evidence="2">MORN repeat protein</fullName>
    </submittedName>
</protein>